<accession>A0A0R2L6E7</accession>
<dbReference type="InterPro" id="IPR029039">
    <property type="entry name" value="Flavoprotein-like_sf"/>
</dbReference>
<dbReference type="STRING" id="449659.IV66_GL000519"/>
<organism evidence="3 4">
    <name type="scientific">Ligilactobacillus pobuzihii</name>
    <dbReference type="NCBI Taxonomy" id="449659"/>
    <lineage>
        <taxon>Bacteria</taxon>
        <taxon>Bacillati</taxon>
        <taxon>Bacillota</taxon>
        <taxon>Bacilli</taxon>
        <taxon>Lactobacillales</taxon>
        <taxon>Lactobacillaceae</taxon>
        <taxon>Ligilactobacillus</taxon>
    </lineage>
</organism>
<gene>
    <name evidence="3" type="ORF">IV66_GL000519</name>
</gene>
<proteinExistence type="predicted"/>
<evidence type="ECO:0000313" key="3">
    <source>
        <dbReference type="EMBL" id="KRN97385.1"/>
    </source>
</evidence>
<keyword evidence="1" id="KW-0560">Oxidoreductase</keyword>
<dbReference type="GO" id="GO:0003955">
    <property type="term" value="F:NAD(P)H dehydrogenase (quinone) activity"/>
    <property type="evidence" value="ECO:0007669"/>
    <property type="project" value="TreeGrafter"/>
</dbReference>
<dbReference type="InterPro" id="IPR046980">
    <property type="entry name" value="KefG/KefF"/>
</dbReference>
<dbReference type="OrthoDB" id="9798454at2"/>
<sequence length="231" mass="26900">MKTLILVAHPKEADSGTQAFLKQAVAGTEDNIKRRVLSNDITPGFVPRSEMKDVLAAERIIFQFPLYWYSAPAVLHQWFADCLITPYKEKLHNKELGLVVSTGRPEREFALGKKQKYSLSELLRPFVALADNLDMQMMPYFLISQFEYQTDKEHQKLLIDYLKYLELPKDYSFSDQEKWFMERLGRLASTKNDNERQLLNLISQQISDRSERLDEIKDEISMIKSVEEGDV</sequence>
<dbReference type="Gene3D" id="3.40.50.360">
    <property type="match status" value="1"/>
</dbReference>
<dbReference type="RefSeq" id="WP_017868563.1">
    <property type="nucleotide sequence ID" value="NZ_BJYB01000009.1"/>
</dbReference>
<keyword evidence="4" id="KW-1185">Reference proteome</keyword>
<evidence type="ECO:0000256" key="1">
    <source>
        <dbReference type="ARBA" id="ARBA00023002"/>
    </source>
</evidence>
<name>A0A0R2L6E7_9LACO</name>
<evidence type="ECO:0000313" key="4">
    <source>
        <dbReference type="Proteomes" id="UP000051886"/>
    </source>
</evidence>
<dbReference type="AlphaFoldDB" id="A0A0R2L6E7"/>
<dbReference type="Proteomes" id="UP000051886">
    <property type="component" value="Unassembled WGS sequence"/>
</dbReference>
<dbReference type="EMBL" id="JQCN01000061">
    <property type="protein sequence ID" value="KRN97385.1"/>
    <property type="molecule type" value="Genomic_DNA"/>
</dbReference>
<dbReference type="GO" id="GO:0009055">
    <property type="term" value="F:electron transfer activity"/>
    <property type="evidence" value="ECO:0007669"/>
    <property type="project" value="TreeGrafter"/>
</dbReference>
<evidence type="ECO:0000259" key="2">
    <source>
        <dbReference type="Pfam" id="PF02525"/>
    </source>
</evidence>
<dbReference type="InterPro" id="IPR003680">
    <property type="entry name" value="Flavodoxin_fold"/>
</dbReference>
<dbReference type="Pfam" id="PF02525">
    <property type="entry name" value="Flavodoxin_2"/>
    <property type="match status" value="1"/>
</dbReference>
<dbReference type="PATRIC" id="fig|449659.4.peg.523"/>
<dbReference type="SUPFAM" id="SSF52218">
    <property type="entry name" value="Flavoproteins"/>
    <property type="match status" value="1"/>
</dbReference>
<feature type="domain" description="Flavodoxin-like fold" evidence="2">
    <location>
        <begin position="1"/>
        <end position="161"/>
    </location>
</feature>
<protein>
    <recommendedName>
        <fullName evidence="2">Flavodoxin-like fold domain-containing protein</fullName>
    </recommendedName>
</protein>
<dbReference type="GO" id="GO:0010181">
    <property type="term" value="F:FMN binding"/>
    <property type="evidence" value="ECO:0007669"/>
    <property type="project" value="TreeGrafter"/>
</dbReference>
<comment type="caution">
    <text evidence="3">The sequence shown here is derived from an EMBL/GenBank/DDBJ whole genome shotgun (WGS) entry which is preliminary data.</text>
</comment>
<dbReference type="PANTHER" id="PTHR47307:SF1">
    <property type="entry name" value="GLUTATHIONE-REGULATED POTASSIUM-EFFLUX SYSTEM ANCILLARY PROTEIN KEFG"/>
    <property type="match status" value="1"/>
</dbReference>
<reference evidence="3 4" key="1">
    <citation type="journal article" date="2015" name="Genome Announc.">
        <title>Expanding the biotechnology potential of lactobacilli through comparative genomics of 213 strains and associated genera.</title>
        <authorList>
            <person name="Sun Z."/>
            <person name="Harris H.M."/>
            <person name="McCann A."/>
            <person name="Guo C."/>
            <person name="Argimon S."/>
            <person name="Zhang W."/>
            <person name="Yang X."/>
            <person name="Jeffery I.B."/>
            <person name="Cooney J.C."/>
            <person name="Kagawa T.F."/>
            <person name="Liu W."/>
            <person name="Song Y."/>
            <person name="Salvetti E."/>
            <person name="Wrobel A."/>
            <person name="Rasinkangas P."/>
            <person name="Parkhill J."/>
            <person name="Rea M.C."/>
            <person name="O'Sullivan O."/>
            <person name="Ritari J."/>
            <person name="Douillard F.P."/>
            <person name="Paul Ross R."/>
            <person name="Yang R."/>
            <person name="Briner A.E."/>
            <person name="Felis G.E."/>
            <person name="de Vos W.M."/>
            <person name="Barrangou R."/>
            <person name="Klaenhammer T.R."/>
            <person name="Caufield P.W."/>
            <person name="Cui Y."/>
            <person name="Zhang H."/>
            <person name="O'Toole P.W."/>
        </authorList>
    </citation>
    <scope>NUCLEOTIDE SEQUENCE [LARGE SCALE GENOMIC DNA]</scope>
    <source>
        <strain evidence="3 4">NBRC 103219</strain>
    </source>
</reference>
<dbReference type="PANTHER" id="PTHR47307">
    <property type="entry name" value="GLUTATHIONE-REGULATED POTASSIUM-EFFLUX SYSTEM ANCILLARY PROTEIN KEFG"/>
    <property type="match status" value="1"/>
</dbReference>